<dbReference type="RefSeq" id="WP_270041346.1">
    <property type="nucleotide sequence ID" value="NZ_JAPDOD010000016.1"/>
</dbReference>
<dbReference type="AlphaFoldDB" id="A0A9X3MT15"/>
<proteinExistence type="predicted"/>
<evidence type="ECO:0000313" key="2">
    <source>
        <dbReference type="EMBL" id="MDA0162109.1"/>
    </source>
</evidence>
<dbReference type="Proteomes" id="UP001149140">
    <property type="component" value="Unassembled WGS sequence"/>
</dbReference>
<dbReference type="EMBL" id="JAPDOD010000016">
    <property type="protein sequence ID" value="MDA0162109.1"/>
    <property type="molecule type" value="Genomic_DNA"/>
</dbReference>
<keyword evidence="3" id="KW-1185">Reference proteome</keyword>
<name>A0A9X3MT15_9ACTN</name>
<evidence type="ECO:0000313" key="3">
    <source>
        <dbReference type="Proteomes" id="UP001149140"/>
    </source>
</evidence>
<dbReference type="GO" id="GO:0008237">
    <property type="term" value="F:metallopeptidase activity"/>
    <property type="evidence" value="ECO:0007669"/>
    <property type="project" value="InterPro"/>
</dbReference>
<evidence type="ECO:0000256" key="1">
    <source>
        <dbReference type="SAM" id="SignalP"/>
    </source>
</evidence>
<dbReference type="Gene3D" id="3.40.390.10">
    <property type="entry name" value="Collagenase (Catalytic Domain)"/>
    <property type="match status" value="1"/>
</dbReference>
<dbReference type="InterPro" id="IPR019026">
    <property type="entry name" value="Peptidase_M64_IgA"/>
</dbReference>
<feature type="signal peptide" evidence="1">
    <location>
        <begin position="1"/>
        <end position="26"/>
    </location>
</feature>
<comment type="caution">
    <text evidence="2">The sequence shown here is derived from an EMBL/GenBank/DDBJ whole genome shotgun (WGS) entry which is preliminary data.</text>
</comment>
<dbReference type="InterPro" id="IPR024079">
    <property type="entry name" value="MetalloPept_cat_dom_sf"/>
</dbReference>
<keyword evidence="1" id="KW-0732">Signal</keyword>
<gene>
    <name evidence="2" type="ORF">OM076_17685</name>
</gene>
<sequence length="994" mass="103934">MKYATKTLAAAATLVLVLFTAATASAQGPTPPLPLPEPKVVPIQVTGPPSQRLNLIIMGDGYQFDQQSIFRADVDRNLSVMWATEPFRTYRNYINVYAVELSSIDYGTRCDPDGRVRAADGTIRDTGVREGPINTKNTALRLTFDGGCTNPLARGTVYTTAPAGCNAADLAKYYPAGATYACETGNQAHNRILDNYVAPVLGIPRTSQNLQTLAIFNTFTYGGIGGSQATTSGGSPQGPLISLHEVGHSLGTLVDEYPYSSRDVIRSCYTGGEPSSFHHTIMSASQMLTAQTKWWRWIGEESLSGGIIGAHEGGGMYPCGQKRPSEHSMMRWIGFDLDQIGLEHMVARVTGMRNSGQMNVQNAPTTGTVAKDSVLWVETGHPRFHEELVTWRTGGATGPVIASGTRNLDLEALNLPAGTVVWAEVRDPVGPTGIDWVRNPSANNAAADSGFNGSRFVQTRTWTVGDTTTTASPALADITASTATTHPVAADEVVYVETNHPNDRVLPVTWTLNGAVVPNTNNSRNLDLGALALPSGTHTLKATVTDGASSDSVEWKIDKTDPTIPRRLSEPLVTLGGATEHPVYFNGWDMWLDPKDDRTGYEGSPAVVGQLRLDRDGWFNYFGFPEKPMPESPFEFRHSGTEVKALTYGNLGTGGLSRAAFEQTLPDNHPSGGFIPGFGTHTVEHRAIDPAGNYSTPESYKATVLPGGSPTCTTTVTGTQASVSVATGVTCLTGATVTGAVTVAAGASVVLKNTTVGGALTATAAEAVQLFGSTVTGAAKISGSTRDVTIAGSTFRAGLALTGNTQVSANDRYSRLAGAYGPILAGSTVNGQLECSANSSDVKDFGAPNTIRGGYSGCALAAVTPEAPVGGTVPATLALTLGAAASFGPFTPGITKAYTATTAASVISTAGDATLTVADPSSVATGRLVNGTFSLPQPLRVAGQTLPATVKTYATPVSNDPVTIAFSQTVNATDPLRTGTYAKTLTFTLSTTTP</sequence>
<reference evidence="2" key="1">
    <citation type="submission" date="2022-10" db="EMBL/GenBank/DDBJ databases">
        <title>The WGS of Solirubrobacter ginsenosidimutans DSM 21036.</title>
        <authorList>
            <person name="Jiang Z."/>
        </authorList>
    </citation>
    <scope>NUCLEOTIDE SEQUENCE</scope>
    <source>
        <strain evidence="2">DSM 21036</strain>
    </source>
</reference>
<accession>A0A9X3MT15</accession>
<organism evidence="2 3">
    <name type="scientific">Solirubrobacter ginsenosidimutans</name>
    <dbReference type="NCBI Taxonomy" id="490573"/>
    <lineage>
        <taxon>Bacteria</taxon>
        <taxon>Bacillati</taxon>
        <taxon>Actinomycetota</taxon>
        <taxon>Thermoleophilia</taxon>
        <taxon>Solirubrobacterales</taxon>
        <taxon>Solirubrobacteraceae</taxon>
        <taxon>Solirubrobacter</taxon>
    </lineage>
</organism>
<feature type="chain" id="PRO_5040927587" evidence="1">
    <location>
        <begin position="27"/>
        <end position="994"/>
    </location>
</feature>
<protein>
    <submittedName>
        <fullName evidence="2">M64 family metallopeptidase</fullName>
    </submittedName>
</protein>
<dbReference type="Pfam" id="PF09471">
    <property type="entry name" value="Peptidase_M64"/>
    <property type="match status" value="2"/>
</dbReference>